<dbReference type="PROSITE" id="PS51174">
    <property type="entry name" value="BARWIN_3"/>
    <property type="match status" value="1"/>
</dbReference>
<organism evidence="4">
    <name type="scientific">Pseudotsuga menziesii</name>
    <name type="common">Douglas-fir</name>
    <name type="synonym">Abies menziesii</name>
    <dbReference type="NCBI Taxonomy" id="3357"/>
    <lineage>
        <taxon>Eukaryota</taxon>
        <taxon>Viridiplantae</taxon>
        <taxon>Streptophyta</taxon>
        <taxon>Embryophyta</taxon>
        <taxon>Tracheophyta</taxon>
        <taxon>Spermatophyta</taxon>
        <taxon>Pinopsida</taxon>
        <taxon>Pinidae</taxon>
        <taxon>Conifers I</taxon>
        <taxon>Pinales</taxon>
        <taxon>Pinaceae</taxon>
        <taxon>Pseudotsuga</taxon>
    </lineage>
</organism>
<dbReference type="GO" id="GO:0042742">
    <property type="term" value="P:defense response to bacterium"/>
    <property type="evidence" value="ECO:0007669"/>
    <property type="project" value="InterPro"/>
</dbReference>
<evidence type="ECO:0000313" key="4">
    <source>
        <dbReference type="EMBL" id="AFD50739.1"/>
    </source>
</evidence>
<protein>
    <submittedName>
        <fullName evidence="4">PR-4 protein</fullName>
    </submittedName>
</protein>
<dbReference type="Pfam" id="PF00967">
    <property type="entry name" value="Barwin"/>
    <property type="match status" value="1"/>
</dbReference>
<keyword evidence="1" id="KW-1015">Disulfide bond</keyword>
<dbReference type="PANTHER" id="PTHR46351:SF3">
    <property type="entry name" value="WOUND-INDUCED PROTEIN WIN2"/>
    <property type="match status" value="1"/>
</dbReference>
<gene>
    <name evidence="4" type="primary">PR4a_1</name>
</gene>
<proteinExistence type="evidence at transcript level"/>
<evidence type="ECO:0000256" key="1">
    <source>
        <dbReference type="ARBA" id="ARBA00023157"/>
    </source>
</evidence>
<dbReference type="GO" id="GO:0050832">
    <property type="term" value="P:defense response to fungus"/>
    <property type="evidence" value="ECO:0007669"/>
    <property type="project" value="InterPro"/>
</dbReference>
<feature type="signal peptide" evidence="2">
    <location>
        <begin position="1"/>
        <end position="29"/>
    </location>
</feature>
<dbReference type="InterPro" id="IPR001153">
    <property type="entry name" value="Barwin_dom"/>
</dbReference>
<accession>H9BQS3</accession>
<sequence>MASKVAGWISVLAVCSLFVAVFQVAGVSAQTQSNTYTTYNNYNPSANNYALDGLYCATYDSSQSLAWRSQYKWTAFCGTAGGPMGPSLCGRCLSVTNPSTQQSVTVRILDQCSNGGLDLETDAFNAIDSNGAGYQAGHLYTTYTFVNC</sequence>
<dbReference type="SUPFAM" id="SSF50685">
    <property type="entry name" value="Barwin-like endoglucanases"/>
    <property type="match status" value="1"/>
</dbReference>
<feature type="chain" id="PRO_5003618644" evidence="2">
    <location>
        <begin position="30"/>
        <end position="148"/>
    </location>
</feature>
<dbReference type="PROSITE" id="PS00771">
    <property type="entry name" value="BARWIN_1"/>
    <property type="match status" value="1"/>
</dbReference>
<dbReference type="AlphaFoldDB" id="H9BQS3"/>
<dbReference type="InterPro" id="IPR036908">
    <property type="entry name" value="RlpA-like_sf"/>
</dbReference>
<dbReference type="InterPro" id="IPR018226">
    <property type="entry name" value="Barwin_CS"/>
</dbReference>
<keyword evidence="2" id="KW-0732">Signal</keyword>
<dbReference type="PANTHER" id="PTHR46351">
    <property type="entry name" value="WOUND-INDUCED PROTEIN WIN2"/>
    <property type="match status" value="1"/>
</dbReference>
<dbReference type="EMBL" id="JQ064521">
    <property type="protein sequence ID" value="AFD50739.1"/>
    <property type="molecule type" value="mRNA"/>
</dbReference>
<evidence type="ECO:0000256" key="2">
    <source>
        <dbReference type="SAM" id="SignalP"/>
    </source>
</evidence>
<dbReference type="InterPro" id="IPR044301">
    <property type="entry name" value="PR4"/>
</dbReference>
<dbReference type="Gene3D" id="2.40.40.10">
    <property type="entry name" value="RlpA-like domain"/>
    <property type="match status" value="1"/>
</dbReference>
<name>H9BQS3_PSEMZ</name>
<dbReference type="GO" id="GO:0004540">
    <property type="term" value="F:RNA nuclease activity"/>
    <property type="evidence" value="ECO:0007669"/>
    <property type="project" value="InterPro"/>
</dbReference>
<feature type="domain" description="Barwin" evidence="3">
    <location>
        <begin position="30"/>
        <end position="148"/>
    </location>
</feature>
<reference evidence="4" key="1">
    <citation type="submission" date="2011-11" db="EMBL/GenBank/DDBJ databases">
        <title>Molecular cloning and gene transcription analyses of barwin-type PR-4 genes from Phellinus sulphurascens-infected Douglas-fir seedlings.</title>
        <authorList>
            <person name="Islam M.A."/>
            <person name="Sturrock R.N."/>
            <person name="Ekramoddoullah A.K.M."/>
        </authorList>
    </citation>
    <scope>NUCLEOTIDE SEQUENCE</scope>
    <source>
        <strain evidence="4">Dfr025_C21_O21</strain>
    </source>
</reference>
<dbReference type="PRINTS" id="PR00602">
    <property type="entry name" value="BARWIN"/>
</dbReference>
<evidence type="ECO:0000259" key="3">
    <source>
        <dbReference type="PROSITE" id="PS51174"/>
    </source>
</evidence>